<dbReference type="Pfam" id="PF17164">
    <property type="entry name" value="DUF5122"/>
    <property type="match status" value="5"/>
</dbReference>
<protein>
    <submittedName>
        <fullName evidence="1">Uncharacterized protein</fullName>
    </submittedName>
</protein>
<evidence type="ECO:0000313" key="1">
    <source>
        <dbReference type="EMBL" id="GEO09133.1"/>
    </source>
</evidence>
<dbReference type="Proteomes" id="UP000321513">
    <property type="component" value="Unassembled WGS sequence"/>
</dbReference>
<proteinExistence type="predicted"/>
<dbReference type="InterPro" id="IPR013431">
    <property type="entry name" value="Delta_60_rpt"/>
</dbReference>
<organism evidence="1 2">
    <name type="scientific">Segetibacter aerophilus</name>
    <dbReference type="NCBI Taxonomy" id="670293"/>
    <lineage>
        <taxon>Bacteria</taxon>
        <taxon>Pseudomonadati</taxon>
        <taxon>Bacteroidota</taxon>
        <taxon>Chitinophagia</taxon>
        <taxon>Chitinophagales</taxon>
        <taxon>Chitinophagaceae</taxon>
        <taxon>Segetibacter</taxon>
    </lineage>
</organism>
<dbReference type="Gene3D" id="2.80.10.50">
    <property type="match status" value="3"/>
</dbReference>
<comment type="caution">
    <text evidence="1">The sequence shown here is derived from an EMBL/GenBank/DDBJ whole genome shotgun (WGS) entry which is preliminary data.</text>
</comment>
<name>A0A512BAZ2_9BACT</name>
<reference evidence="1 2" key="1">
    <citation type="submission" date="2019-07" db="EMBL/GenBank/DDBJ databases">
        <title>Whole genome shotgun sequence of Segetibacter aerophilus NBRC 106135.</title>
        <authorList>
            <person name="Hosoyama A."/>
            <person name="Uohara A."/>
            <person name="Ohji S."/>
            <person name="Ichikawa N."/>
        </authorList>
    </citation>
    <scope>NUCLEOTIDE SEQUENCE [LARGE SCALE GENOMIC DNA]</scope>
    <source>
        <strain evidence="1 2">NBRC 106135</strain>
    </source>
</reference>
<dbReference type="EMBL" id="BJYT01000005">
    <property type="protein sequence ID" value="GEO09133.1"/>
    <property type="molecule type" value="Genomic_DNA"/>
</dbReference>
<dbReference type="SUPFAM" id="SSF101898">
    <property type="entry name" value="NHL repeat"/>
    <property type="match status" value="1"/>
</dbReference>
<keyword evidence="2" id="KW-1185">Reference proteome</keyword>
<accession>A0A512BAZ2</accession>
<evidence type="ECO:0000313" key="2">
    <source>
        <dbReference type="Proteomes" id="UP000321513"/>
    </source>
</evidence>
<dbReference type="NCBIfam" id="TIGR02608">
    <property type="entry name" value="delta_60_rpt"/>
    <property type="match status" value="5"/>
</dbReference>
<sequence length="317" mass="33848">MSDKIDANNKVTQPDGKTVVVGSVRGKLGDDFSVTRYNVDGSLDKTFSDDGQQITDFGTANDVAYSVALQGDKIVVAGCASRVGNTSFAIARYNSNGSLDDTFSSDGLQTTNFNAIAICNAVATQGNKILVAGYSYIDKPIQESDFIVARYNIDGSLDKTFSNDGIQKTDFFGFGDYANSIALQGDKIVVAGDAVSSSSGYLTTAIARYNSDGSLDKSFSGDGLQTTGISSSASLIVQKDKILVAAYGTDDFIVFCYNSNGALDKTFGNDGIQRTHFGTNYYAQTNSISMEQGKIIITGNLYDSKKGIRQLVMVRYK</sequence>
<dbReference type="AlphaFoldDB" id="A0A512BAZ2"/>
<gene>
    <name evidence="1" type="ORF">SAE01_16290</name>
</gene>